<protein>
    <submittedName>
        <fullName evidence="3">BON domain-containing protein</fullName>
    </submittedName>
</protein>
<keyword evidence="1" id="KW-0732">Signal</keyword>
<dbReference type="InterPro" id="IPR014004">
    <property type="entry name" value="Transpt-assoc_nodulatn_dom_bac"/>
</dbReference>
<evidence type="ECO:0000313" key="4">
    <source>
        <dbReference type="Proteomes" id="UP001168540"/>
    </source>
</evidence>
<dbReference type="PANTHER" id="PTHR34606:SF16">
    <property type="entry name" value="BON DOMAIN-CONTAINING PROTEIN"/>
    <property type="match status" value="1"/>
</dbReference>
<dbReference type="PANTHER" id="PTHR34606">
    <property type="entry name" value="BON DOMAIN-CONTAINING PROTEIN"/>
    <property type="match status" value="1"/>
</dbReference>
<dbReference type="InterPro" id="IPR051686">
    <property type="entry name" value="Lipoprotein_DolP"/>
</dbReference>
<sequence>MKRTFTHSLLAVMLASAFAGSTAAYAASAGDKAITTIDNAASSAGHYLDDTTVTTKVKAALLADEDVKSLPISVETHKGVVQLSGFVGDQKQAWRASEVTASVAGVSAVRNDLRIKTPNGTAAGYLSDAAITSKVKAALLEDKHVKSVPISVKTDGGVVQLTGFVQNKSQITQAGRVAAGVKDVKSVQNELRLK</sequence>
<comment type="caution">
    <text evidence="3">The sequence shown here is derived from an EMBL/GenBank/DDBJ whole genome shotgun (WGS) entry which is preliminary data.</text>
</comment>
<dbReference type="PROSITE" id="PS50914">
    <property type="entry name" value="BON"/>
    <property type="match status" value="2"/>
</dbReference>
<feature type="signal peptide" evidence="1">
    <location>
        <begin position="1"/>
        <end position="26"/>
    </location>
</feature>
<evidence type="ECO:0000259" key="2">
    <source>
        <dbReference type="PROSITE" id="PS50914"/>
    </source>
</evidence>
<dbReference type="Pfam" id="PF04972">
    <property type="entry name" value="BON"/>
    <property type="match status" value="2"/>
</dbReference>
<evidence type="ECO:0000256" key="1">
    <source>
        <dbReference type="SAM" id="SignalP"/>
    </source>
</evidence>
<name>A0ABT7XHY1_9NEIS</name>
<proteinExistence type="predicted"/>
<dbReference type="Gene3D" id="3.30.1340.30">
    <property type="match status" value="2"/>
</dbReference>
<dbReference type="Proteomes" id="UP001168540">
    <property type="component" value="Unassembled WGS sequence"/>
</dbReference>
<feature type="domain" description="BON" evidence="2">
    <location>
        <begin position="49"/>
        <end position="117"/>
    </location>
</feature>
<gene>
    <name evidence="3" type="ORF">QU481_00600</name>
</gene>
<organism evidence="3 4">
    <name type="scientific">Crenobacter oryzisoli</name>
    <dbReference type="NCBI Taxonomy" id="3056844"/>
    <lineage>
        <taxon>Bacteria</taxon>
        <taxon>Pseudomonadati</taxon>
        <taxon>Pseudomonadota</taxon>
        <taxon>Betaproteobacteria</taxon>
        <taxon>Neisseriales</taxon>
        <taxon>Neisseriaceae</taxon>
        <taxon>Crenobacter</taxon>
    </lineage>
</organism>
<dbReference type="SMART" id="SM00749">
    <property type="entry name" value="BON"/>
    <property type="match status" value="2"/>
</dbReference>
<dbReference type="EMBL" id="JAUEDK010000001">
    <property type="protein sequence ID" value="MDN0073398.1"/>
    <property type="molecule type" value="Genomic_DNA"/>
</dbReference>
<reference evidence="3" key="1">
    <citation type="submission" date="2023-06" db="EMBL/GenBank/DDBJ databases">
        <authorList>
            <person name="Zhang S."/>
        </authorList>
    </citation>
    <scope>NUCLEOTIDE SEQUENCE</scope>
    <source>
        <strain evidence="3">SG2303</strain>
    </source>
</reference>
<dbReference type="InterPro" id="IPR007055">
    <property type="entry name" value="BON_dom"/>
</dbReference>
<feature type="domain" description="BON" evidence="2">
    <location>
        <begin position="127"/>
        <end position="194"/>
    </location>
</feature>
<feature type="chain" id="PRO_5045565531" evidence="1">
    <location>
        <begin position="27"/>
        <end position="194"/>
    </location>
</feature>
<keyword evidence="4" id="KW-1185">Reference proteome</keyword>
<accession>A0ABT7XHY1</accession>
<evidence type="ECO:0000313" key="3">
    <source>
        <dbReference type="EMBL" id="MDN0073398.1"/>
    </source>
</evidence>